<dbReference type="PANTHER" id="PTHR23280:SF27">
    <property type="entry name" value="TYROSINE-PROTEIN PHOSPHATASE NON-RECEPTOR TYPE"/>
    <property type="match status" value="1"/>
</dbReference>
<feature type="domain" description="FERM" evidence="1">
    <location>
        <begin position="194"/>
        <end position="520"/>
    </location>
</feature>
<keyword evidence="2" id="KW-0675">Receptor</keyword>
<gene>
    <name evidence="2" type="ORF">CLF_104445</name>
</gene>
<dbReference type="CDD" id="cd14473">
    <property type="entry name" value="FERM_B-lobe"/>
    <property type="match status" value="1"/>
</dbReference>
<name>G7YBP5_CLOSI</name>
<dbReference type="InterPro" id="IPR000299">
    <property type="entry name" value="FERM_domain"/>
</dbReference>
<dbReference type="InterPro" id="IPR014352">
    <property type="entry name" value="FERM/acyl-CoA-bd_prot_sf"/>
</dbReference>
<dbReference type="InterPro" id="IPR029071">
    <property type="entry name" value="Ubiquitin-like_domsf"/>
</dbReference>
<dbReference type="Pfam" id="PF09379">
    <property type="entry name" value="FERM_N"/>
    <property type="match status" value="1"/>
</dbReference>
<dbReference type="PANTHER" id="PTHR23280">
    <property type="entry name" value="4.1 G PROTEIN"/>
    <property type="match status" value="1"/>
</dbReference>
<proteinExistence type="predicted"/>
<sequence>MADLDTDWLYRGVSCGFYICDDFHQNRVPAVRTWRLCGLGSHPRHTPFLLTQLVDSHSKVPLNARIEFTFTTWMVENEVCPYGLPSVALSVSKSFESFKILEYIPCEYNNLSRASDGPSIVTHITEIAKKCLFPHFYSEATFARTIKAGPDNDSETILVKIEPRYRCDPTMNSGGSYNVAEAEQSQHTFYVDTIVCNVYLLDSTCVAFKVDKHCRGQSLLDLTFDYLELLERDFFGLVFNARHSRGETILKWLDPTKVVGKQCSDPAPYTFWFRVKFYVPDPVCLHEEYTRYQFFLQVRKDILEGRLPVPKATASHLAGLVLQAELGDYIADECHPGYTSQFRLLPHQSPEFDSQASEWHRKCRTVRNNCGETELYELHLRLFGNRNWAVKQYIEFRCGQTVQTVRYDGNEHQKKEFGSKVCSTNYTKVTKVFQQTSTVHFSRFNKCTSLSLTGTVQCQVPYTKQQRVAFVDCGRPFRPQSLHQGQVVALKNSIPLCEYRAATPLSERTVFATRILRGFHHSCGANRVTRHKVLHSPPLFWLMTSESLAIADRRSLIPTHNETSFKFGADGTNAVRNKKNNYPQRIIFGKAMCTLLFVAYHEIAMSVRNFVVANFDNDKKRIFTDNVSLLVIQLFTSETQRPVFHQMQSGEVILRAGTGQKTRSSRWRHCMGPSCELMRPVYNLWIRDHIVIDCKMAAKVSRNGDAAVCVAGKIRVGYLKV</sequence>
<dbReference type="PRINTS" id="PR00935">
    <property type="entry name" value="BAND41"/>
</dbReference>
<dbReference type="Proteomes" id="UP000008909">
    <property type="component" value="Unassembled WGS sequence"/>
</dbReference>
<dbReference type="GO" id="GO:0005856">
    <property type="term" value="C:cytoskeleton"/>
    <property type="evidence" value="ECO:0007669"/>
    <property type="project" value="TreeGrafter"/>
</dbReference>
<dbReference type="EMBL" id="DF143040">
    <property type="protein sequence ID" value="GAA50379.1"/>
    <property type="molecule type" value="Genomic_DNA"/>
</dbReference>
<dbReference type="AlphaFoldDB" id="G7YBP5"/>
<dbReference type="SUPFAM" id="SSF47031">
    <property type="entry name" value="Second domain of FERM"/>
    <property type="match status" value="1"/>
</dbReference>
<dbReference type="InterPro" id="IPR019748">
    <property type="entry name" value="FERM_central"/>
</dbReference>
<evidence type="ECO:0000313" key="3">
    <source>
        <dbReference type="Proteomes" id="UP000008909"/>
    </source>
</evidence>
<accession>G7YBP5</accession>
<evidence type="ECO:0000313" key="2">
    <source>
        <dbReference type="EMBL" id="GAA50379.1"/>
    </source>
</evidence>
<reference evidence="2" key="1">
    <citation type="journal article" date="2011" name="Genome Biol.">
        <title>The draft genome of the carcinogenic human liver fluke Clonorchis sinensis.</title>
        <authorList>
            <person name="Wang X."/>
            <person name="Chen W."/>
            <person name="Huang Y."/>
            <person name="Sun J."/>
            <person name="Men J."/>
            <person name="Liu H."/>
            <person name="Luo F."/>
            <person name="Guo L."/>
            <person name="Lv X."/>
            <person name="Deng C."/>
            <person name="Zhou C."/>
            <person name="Fan Y."/>
            <person name="Li X."/>
            <person name="Huang L."/>
            <person name="Hu Y."/>
            <person name="Liang C."/>
            <person name="Hu X."/>
            <person name="Xu J."/>
            <person name="Yu X."/>
        </authorList>
    </citation>
    <scope>NUCLEOTIDE SEQUENCE [LARGE SCALE GENOMIC DNA]</scope>
    <source>
        <strain evidence="2">Henan</strain>
    </source>
</reference>
<dbReference type="InterPro" id="IPR035963">
    <property type="entry name" value="FERM_2"/>
</dbReference>
<dbReference type="Pfam" id="PF00373">
    <property type="entry name" value="FERM_M"/>
    <property type="match status" value="1"/>
</dbReference>
<protein>
    <submittedName>
        <fullName evidence="2">Tyrosine-protein phosphatase non-receptor type 4</fullName>
    </submittedName>
</protein>
<organism evidence="2 3">
    <name type="scientific">Clonorchis sinensis</name>
    <name type="common">Chinese liver fluke</name>
    <dbReference type="NCBI Taxonomy" id="79923"/>
    <lineage>
        <taxon>Eukaryota</taxon>
        <taxon>Metazoa</taxon>
        <taxon>Spiralia</taxon>
        <taxon>Lophotrochozoa</taxon>
        <taxon>Platyhelminthes</taxon>
        <taxon>Trematoda</taxon>
        <taxon>Digenea</taxon>
        <taxon>Opisthorchiida</taxon>
        <taxon>Opisthorchiata</taxon>
        <taxon>Opisthorchiidae</taxon>
        <taxon>Clonorchis</taxon>
    </lineage>
</organism>
<dbReference type="GO" id="GO:0031032">
    <property type="term" value="P:actomyosin structure organization"/>
    <property type="evidence" value="ECO:0007669"/>
    <property type="project" value="TreeGrafter"/>
</dbReference>
<dbReference type="SMART" id="SM00295">
    <property type="entry name" value="B41"/>
    <property type="match status" value="1"/>
</dbReference>
<evidence type="ECO:0000259" key="1">
    <source>
        <dbReference type="PROSITE" id="PS50057"/>
    </source>
</evidence>
<dbReference type="SUPFAM" id="SSF54236">
    <property type="entry name" value="Ubiquitin-like"/>
    <property type="match status" value="1"/>
</dbReference>
<dbReference type="Gene3D" id="1.20.80.10">
    <property type="match status" value="1"/>
</dbReference>
<keyword evidence="3" id="KW-1185">Reference proteome</keyword>
<dbReference type="PROSITE" id="PS50057">
    <property type="entry name" value="FERM_3"/>
    <property type="match status" value="1"/>
</dbReference>
<dbReference type="InterPro" id="IPR019749">
    <property type="entry name" value="Band_41_domain"/>
</dbReference>
<dbReference type="InterPro" id="IPR018979">
    <property type="entry name" value="FERM_N"/>
</dbReference>
<reference key="2">
    <citation type="submission" date="2011-10" db="EMBL/GenBank/DDBJ databases">
        <title>The genome and transcriptome sequence of Clonorchis sinensis provide insights into the carcinogenic liver fluke.</title>
        <authorList>
            <person name="Wang X."/>
            <person name="Huang Y."/>
            <person name="Chen W."/>
            <person name="Liu H."/>
            <person name="Guo L."/>
            <person name="Chen Y."/>
            <person name="Luo F."/>
            <person name="Zhou W."/>
            <person name="Sun J."/>
            <person name="Mao Q."/>
            <person name="Liang P."/>
            <person name="Zhou C."/>
            <person name="Tian Y."/>
            <person name="Men J."/>
            <person name="Lv X."/>
            <person name="Huang L."/>
            <person name="Zhou J."/>
            <person name="Hu Y."/>
            <person name="Li R."/>
            <person name="Zhang F."/>
            <person name="Lei H."/>
            <person name="Li X."/>
            <person name="Hu X."/>
            <person name="Liang C."/>
            <person name="Xu J."/>
            <person name="Wu Z."/>
            <person name="Yu X."/>
        </authorList>
    </citation>
    <scope>NUCLEOTIDE SEQUENCE</scope>
    <source>
        <strain>Henan</strain>
    </source>
</reference>
<dbReference type="Gene3D" id="3.10.20.90">
    <property type="entry name" value="Phosphatidylinositol 3-kinase Catalytic Subunit, Chain A, domain 1"/>
    <property type="match status" value="1"/>
</dbReference>